<dbReference type="Proteomes" id="UP001217754">
    <property type="component" value="Chromosome 4"/>
</dbReference>
<keyword evidence="6" id="KW-1185">Reference proteome</keyword>
<feature type="domain" description="Xylanolytic transcriptional activator regulatory" evidence="4">
    <location>
        <begin position="238"/>
        <end position="311"/>
    </location>
</feature>
<dbReference type="GO" id="GO:0008270">
    <property type="term" value="F:zinc ion binding"/>
    <property type="evidence" value="ECO:0007669"/>
    <property type="project" value="InterPro"/>
</dbReference>
<feature type="region of interest" description="Disordered" evidence="3">
    <location>
        <begin position="591"/>
        <end position="610"/>
    </location>
</feature>
<sequence length="727" mass="81213">MPFARSARDPAAMYGMERGELVRLEERGAGEDAKPPAATSLSNDGTSWFGELALPSMSQRAVCAEVDGECLEVQSSIPRSPASARIATLIAEGGAAPNVVQVLMDLIPPKEKCDKLVANFFRELNDIVVPVHEQTFRLVYDELMNFRFGDPSTQNQGDGARHIPFLASLFMFLAHASLMLPTSECTDKEAVDQALHFFHAGRQCIEVGSFIRGDHIDLVAANLLASKFCIMFRRTSKVWMYIGAAVRGAQSMGLHRDGGKLGLDAVTTERRRRLWSVLYHWDKVISILVSRPSAIFDAHCDTLPPSDVPLEQLDATKPAQPPTGLEQGPLPTSFLFIAVRHELGRLMGKISEMYQDLRHPVRHDDVMRMDAQLSDLITKLPPIYRLATQPGADHSKDEKSPVVHFHRYLINVELNFARITLHRPYVLRTNSKYSRSREIAFDTARNDRYVRDEFDKVVPPDTRARCYQLGGLYRLFNTVLMYGIMLLLERDPKEREANKAFLEQFIEQNKMRTDLCSRREIKIVQMFLSRAEEHNRDAAKRRAQRASARAQAQASQDNSVANSTPERSQSWDDLESAQTFLTNLGSFNGASLETGAAQPPMQTNDAYFPPTTGAEMNLNLLQPGSDLMSDLDPSSAAATFDQRLAMYDTDFLMQPNVWQGGFSYPSGTTPGYMPTDPASLFPMMQSSSSFDSAYVPMPPQGFSSNGMTQPNMMPWEGMMGTPKTDTP</sequence>
<accession>A0AAF0JAT5</accession>
<protein>
    <recommendedName>
        <fullName evidence="4">Xylanolytic transcriptional activator regulatory domain-containing protein</fullName>
    </recommendedName>
</protein>
<evidence type="ECO:0000256" key="1">
    <source>
        <dbReference type="ARBA" id="ARBA00004123"/>
    </source>
</evidence>
<dbReference type="GeneID" id="85226425"/>
<dbReference type="InterPro" id="IPR050613">
    <property type="entry name" value="Sec_Metabolite_Reg"/>
</dbReference>
<name>A0AAF0JAT5_9BASI</name>
<dbReference type="PANTHER" id="PTHR31001">
    <property type="entry name" value="UNCHARACTERIZED TRANSCRIPTIONAL REGULATORY PROTEIN"/>
    <property type="match status" value="1"/>
</dbReference>
<dbReference type="InterPro" id="IPR007219">
    <property type="entry name" value="XnlR_reg_dom"/>
</dbReference>
<gene>
    <name evidence="5" type="ORF">MJAP1_002774</name>
</gene>
<dbReference type="EMBL" id="CP119961">
    <property type="protein sequence ID" value="WFD39793.1"/>
    <property type="molecule type" value="Genomic_DNA"/>
</dbReference>
<feature type="compositionally biased region" description="Low complexity" evidence="3">
    <location>
        <begin position="545"/>
        <end position="556"/>
    </location>
</feature>
<evidence type="ECO:0000313" key="5">
    <source>
        <dbReference type="EMBL" id="WFD39793.1"/>
    </source>
</evidence>
<reference evidence="5" key="1">
    <citation type="submission" date="2023-03" db="EMBL/GenBank/DDBJ databases">
        <title>Mating type loci evolution in Malassezia.</title>
        <authorList>
            <person name="Coelho M.A."/>
        </authorList>
    </citation>
    <scope>NUCLEOTIDE SEQUENCE</scope>
    <source>
        <strain evidence="5">CBS 9431</strain>
    </source>
</reference>
<evidence type="ECO:0000256" key="2">
    <source>
        <dbReference type="ARBA" id="ARBA00023242"/>
    </source>
</evidence>
<organism evidence="5 6">
    <name type="scientific">Malassezia japonica</name>
    <dbReference type="NCBI Taxonomy" id="223818"/>
    <lineage>
        <taxon>Eukaryota</taxon>
        <taxon>Fungi</taxon>
        <taxon>Dikarya</taxon>
        <taxon>Basidiomycota</taxon>
        <taxon>Ustilaginomycotina</taxon>
        <taxon>Malasseziomycetes</taxon>
        <taxon>Malasseziales</taxon>
        <taxon>Malasseziaceae</taxon>
        <taxon>Malassezia</taxon>
    </lineage>
</organism>
<dbReference type="Pfam" id="PF04082">
    <property type="entry name" value="Fungal_trans"/>
    <property type="match status" value="1"/>
</dbReference>
<dbReference type="GO" id="GO:0006351">
    <property type="term" value="P:DNA-templated transcription"/>
    <property type="evidence" value="ECO:0007669"/>
    <property type="project" value="InterPro"/>
</dbReference>
<evidence type="ECO:0000313" key="6">
    <source>
        <dbReference type="Proteomes" id="UP001217754"/>
    </source>
</evidence>
<comment type="subcellular location">
    <subcellularLocation>
        <location evidence="1">Nucleus</location>
    </subcellularLocation>
</comment>
<evidence type="ECO:0000259" key="4">
    <source>
        <dbReference type="SMART" id="SM00906"/>
    </source>
</evidence>
<feature type="region of interest" description="Disordered" evidence="3">
    <location>
        <begin position="534"/>
        <end position="572"/>
    </location>
</feature>
<feature type="compositionally biased region" description="Polar residues" evidence="3">
    <location>
        <begin position="557"/>
        <end position="568"/>
    </location>
</feature>
<dbReference type="RefSeq" id="XP_060122690.1">
    <property type="nucleotide sequence ID" value="XM_060266707.1"/>
</dbReference>
<dbReference type="GO" id="GO:0005634">
    <property type="term" value="C:nucleus"/>
    <property type="evidence" value="ECO:0007669"/>
    <property type="project" value="UniProtKB-SubCell"/>
</dbReference>
<proteinExistence type="predicted"/>
<dbReference type="PANTHER" id="PTHR31001:SF87">
    <property type="entry name" value="COL-21"/>
    <property type="match status" value="1"/>
</dbReference>
<dbReference type="CDD" id="cd12148">
    <property type="entry name" value="fungal_TF_MHR"/>
    <property type="match status" value="1"/>
</dbReference>
<keyword evidence="2" id="KW-0539">Nucleus</keyword>
<dbReference type="SMART" id="SM00906">
    <property type="entry name" value="Fungal_trans"/>
    <property type="match status" value="1"/>
</dbReference>
<dbReference type="GO" id="GO:0003677">
    <property type="term" value="F:DNA binding"/>
    <property type="evidence" value="ECO:0007669"/>
    <property type="project" value="InterPro"/>
</dbReference>
<evidence type="ECO:0000256" key="3">
    <source>
        <dbReference type="SAM" id="MobiDB-lite"/>
    </source>
</evidence>
<dbReference type="AlphaFoldDB" id="A0AAF0JAT5"/>